<proteinExistence type="predicted"/>
<organism evidence="1 2">
    <name type="scientific">Meiothermus hypogaeus NBRC 106114</name>
    <dbReference type="NCBI Taxonomy" id="1227553"/>
    <lineage>
        <taxon>Bacteria</taxon>
        <taxon>Thermotogati</taxon>
        <taxon>Deinococcota</taxon>
        <taxon>Deinococci</taxon>
        <taxon>Thermales</taxon>
        <taxon>Thermaceae</taxon>
        <taxon>Meiothermus</taxon>
    </lineage>
</organism>
<dbReference type="Proteomes" id="UP000321197">
    <property type="component" value="Unassembled WGS sequence"/>
</dbReference>
<name>A0A511R0D9_9DEIN</name>
<evidence type="ECO:0000313" key="2">
    <source>
        <dbReference type="Proteomes" id="UP000321197"/>
    </source>
</evidence>
<comment type="caution">
    <text evidence="1">The sequence shown here is derived from an EMBL/GenBank/DDBJ whole genome shotgun (WGS) entry which is preliminary data.</text>
</comment>
<dbReference type="RefSeq" id="WP_240637247.1">
    <property type="nucleotide sequence ID" value="NZ_BJXL01000030.1"/>
</dbReference>
<sequence>MWRRAIPPTIALWVWSLGALGWAQPSDPLVMERCVTLFQTLRPQFAYAERAAPQRFLLRVVLGVDGVPVSRLTVNIDLTPVPLGLEDIAVVALDRPVQDALRLRNQIARRFEGVTQTLNLGNWYVSEPRGYRCFLTHQGRVVGVLGLGRNLEPLSDPRWLAAYQRSPVRFSAVEPPIR</sequence>
<gene>
    <name evidence="1" type="ORF">MHY01S_12360</name>
</gene>
<dbReference type="EMBL" id="BJXL01000030">
    <property type="protein sequence ID" value="GEM83070.1"/>
    <property type="molecule type" value="Genomic_DNA"/>
</dbReference>
<protein>
    <submittedName>
        <fullName evidence="1">Uncharacterized protein</fullName>
    </submittedName>
</protein>
<reference evidence="1 2" key="1">
    <citation type="submission" date="2019-07" db="EMBL/GenBank/DDBJ databases">
        <title>Whole genome shotgun sequence of Meiothermus hypogaeus NBRC 106114.</title>
        <authorList>
            <person name="Hosoyama A."/>
            <person name="Uohara A."/>
            <person name="Ohji S."/>
            <person name="Ichikawa N."/>
        </authorList>
    </citation>
    <scope>NUCLEOTIDE SEQUENCE [LARGE SCALE GENOMIC DNA]</scope>
    <source>
        <strain evidence="1 2">NBRC 106114</strain>
    </source>
</reference>
<evidence type="ECO:0000313" key="1">
    <source>
        <dbReference type="EMBL" id="GEM83070.1"/>
    </source>
</evidence>
<accession>A0A511R0D9</accession>
<dbReference type="AlphaFoldDB" id="A0A511R0D9"/>